<dbReference type="AlphaFoldDB" id="A0A024G5T4"/>
<comment type="caution">
    <text evidence="2">The sequence shown here is derived from an EMBL/GenBank/DDBJ whole genome shotgun (WGS) entry which is preliminary data.</text>
</comment>
<dbReference type="Proteomes" id="UP000053237">
    <property type="component" value="Unassembled WGS sequence"/>
</dbReference>
<evidence type="ECO:0000256" key="1">
    <source>
        <dbReference type="SAM" id="SignalP"/>
    </source>
</evidence>
<dbReference type="InParanoid" id="A0A024G5T4"/>
<dbReference type="EMBL" id="CAIX01000028">
    <property type="protein sequence ID" value="CCI42022.1"/>
    <property type="molecule type" value="Genomic_DNA"/>
</dbReference>
<feature type="chain" id="PRO_5001529346" evidence="1">
    <location>
        <begin position="18"/>
        <end position="153"/>
    </location>
</feature>
<name>A0A024G5T4_9STRA</name>
<accession>A0A024G5T4</accession>
<reference evidence="2 3" key="1">
    <citation type="submission" date="2012-05" db="EMBL/GenBank/DDBJ databases">
        <title>Recombination and specialization in a pathogen metapopulation.</title>
        <authorList>
            <person name="Gardiner A."/>
            <person name="Kemen E."/>
            <person name="Schultz-Larsen T."/>
            <person name="MacLean D."/>
            <person name="Van Oosterhout C."/>
            <person name="Jones J.D.G."/>
        </authorList>
    </citation>
    <scope>NUCLEOTIDE SEQUENCE [LARGE SCALE GENOMIC DNA]</scope>
    <source>
        <strain evidence="2 3">Ac Nc2</strain>
    </source>
</reference>
<gene>
    <name evidence="2" type="ORF">BN9_028060</name>
</gene>
<organism evidence="2 3">
    <name type="scientific">Albugo candida</name>
    <dbReference type="NCBI Taxonomy" id="65357"/>
    <lineage>
        <taxon>Eukaryota</taxon>
        <taxon>Sar</taxon>
        <taxon>Stramenopiles</taxon>
        <taxon>Oomycota</taxon>
        <taxon>Peronosporomycetes</taxon>
        <taxon>Albuginales</taxon>
        <taxon>Albuginaceae</taxon>
        <taxon>Albugo</taxon>
    </lineage>
</organism>
<proteinExistence type="predicted"/>
<protein>
    <submittedName>
        <fullName evidence="2">Uncharacterized protein</fullName>
    </submittedName>
</protein>
<evidence type="ECO:0000313" key="3">
    <source>
        <dbReference type="Proteomes" id="UP000053237"/>
    </source>
</evidence>
<feature type="signal peptide" evidence="1">
    <location>
        <begin position="1"/>
        <end position="17"/>
    </location>
</feature>
<sequence>MVLKCFLIGILPLVTSAKIKWDLANTQEIFNDASTNRFLKPFLSKEDIDVEADYPGRLIDDYVIVALDHTVINGSFEDAVLAKQIGRGQFYFGSDDVSAVFEFEEEKINSGIARGLCIKENVELAEVVLKLHAIFKGRKDSRVAFSKDERRSL</sequence>
<evidence type="ECO:0000313" key="2">
    <source>
        <dbReference type="EMBL" id="CCI42022.1"/>
    </source>
</evidence>
<keyword evidence="3" id="KW-1185">Reference proteome</keyword>
<keyword evidence="1" id="KW-0732">Signal</keyword>